<protein>
    <recommendedName>
        <fullName evidence="1">NADAR domain-containing protein</fullName>
    </recommendedName>
</protein>
<dbReference type="CDD" id="cd15457">
    <property type="entry name" value="NADAR"/>
    <property type="match status" value="1"/>
</dbReference>
<evidence type="ECO:0000259" key="1">
    <source>
        <dbReference type="Pfam" id="PF08719"/>
    </source>
</evidence>
<dbReference type="InterPro" id="IPR037238">
    <property type="entry name" value="YbiA-like_sf"/>
</dbReference>
<gene>
    <name evidence="2" type="primary">204</name>
    <name evidence="2" type="ORF">SEA_TUNATARTARE_204</name>
</gene>
<accession>A0A8F2IWL4</accession>
<feature type="domain" description="NADAR" evidence="1">
    <location>
        <begin position="12"/>
        <end position="151"/>
    </location>
</feature>
<dbReference type="Pfam" id="PF08719">
    <property type="entry name" value="NADAR"/>
    <property type="match status" value="1"/>
</dbReference>
<dbReference type="InterPro" id="IPR012816">
    <property type="entry name" value="NADAR"/>
</dbReference>
<sequence length="167" mass="19399">MIMGHVIPKFENEFFFLSNFYEAPTKFLMGAETVTMPTGEHAFQAAKCHALLDKGRKEEYVRRVASAPTPSKAKYEGRSCKIDLEKWDTIKVECMREVVWQKFYQHPNLRAELVSTYDAMLVEGNTWGDTYWGRVDGKGYNKLGVILMEVRGYWLWQGRRNQPEMGS</sequence>
<name>A0A8F2IWL4_9CAUD</name>
<dbReference type="Gene3D" id="1.10.357.40">
    <property type="entry name" value="YbiA-like"/>
    <property type="match status" value="1"/>
</dbReference>
<organism evidence="2 3">
    <name type="scientific">Streptomyces phage TunaTartare</name>
    <dbReference type="NCBI Taxonomy" id="2848887"/>
    <lineage>
        <taxon>Viruses</taxon>
        <taxon>Duplodnaviria</taxon>
        <taxon>Heunggongvirae</taxon>
        <taxon>Uroviricota</taxon>
        <taxon>Caudoviricetes</taxon>
        <taxon>Stanwilliamsviridae</taxon>
        <taxon>Loccivirinae</taxon>
        <taxon>Faustvirus</taxon>
        <taxon>Faustvirus tunatartare</taxon>
    </lineage>
</organism>
<evidence type="ECO:0000313" key="3">
    <source>
        <dbReference type="Proteomes" id="UP000683399"/>
    </source>
</evidence>
<evidence type="ECO:0000313" key="2">
    <source>
        <dbReference type="EMBL" id="QWT30066.1"/>
    </source>
</evidence>
<proteinExistence type="predicted"/>
<dbReference type="KEGG" id="vg:77927771"/>
<dbReference type="RefSeq" id="YP_010652023.1">
    <property type="nucleotide sequence ID" value="NC_070784.1"/>
</dbReference>
<dbReference type="Proteomes" id="UP000683399">
    <property type="component" value="Segment"/>
</dbReference>
<dbReference type="EMBL" id="MW822145">
    <property type="protein sequence ID" value="QWT30066.1"/>
    <property type="molecule type" value="Genomic_DNA"/>
</dbReference>
<dbReference type="GeneID" id="77927771"/>
<dbReference type="NCBIfam" id="TIGR02464">
    <property type="entry name" value="ribofla_fusion"/>
    <property type="match status" value="1"/>
</dbReference>
<keyword evidence="3" id="KW-1185">Reference proteome</keyword>
<reference evidence="2 3" key="1">
    <citation type="submission" date="2021-03" db="EMBL/GenBank/DDBJ databases">
        <authorList>
            <person name="Alqahtani R."/>
            <person name="Behailu E."/>
            <person name="Cappabianca D.W."/>
            <person name="Csanadi-Schwartz K.M."/>
            <person name="Dalal A.S."/>
            <person name="Fahim M.S."/>
            <person name="Franklin J.M."/>
            <person name="Gluckman M.H."/>
            <person name="Levine C.J."/>
            <person name="Martin N."/>
            <person name="Milza N."/>
            <person name="Najmabadi R."/>
            <person name="Newman A.M."/>
            <person name="Pajunar M."/>
            <person name="Qalawee I."/>
            <person name="Rizvi A."/>
            <person name="Samuel A."/>
            <person name="Smith A."/>
            <person name="Swann F.E."/>
            <person name="Sweeney P."/>
            <person name="Torres N.R."/>
            <person name="Ventrone L."/>
            <person name="Ventura L."/>
            <person name="Wroe M."/>
            <person name="Acquaye N.A."/>
            <person name="Agnes T.J."/>
            <person name="Ahmed A."/>
            <person name="Ahmed S."/>
            <person name="Amodu B.A."/>
            <person name="Arefeayne N.F."/>
            <person name="Asamoah-Frimpong E.A."/>
            <person name="Attaran A."/>
            <person name="Barragan J.M."/>
            <person name="Baumgarten L.N."/>
            <person name="Berhane B."/>
            <person name="Beyene A."/>
            <person name="Bhattarai B."/>
            <person name="Biondokin D.V."/>
            <person name="Boone B.K."/>
            <person name="Burney S.Z."/>
            <person name="Cayanan J.T."/>
            <person name="Cesta G."/>
            <person name="Chang J."/>
            <person name="Chavez J."/>
            <person name="Chorbajian C."/>
            <person name="Christian S."/>
            <person name="Corns J.R."/>
            <person name="Corns N.R."/>
            <person name="Cowan J.T."/>
            <person name="Coyne C."/>
            <person name="Dadzie B."/>
            <person name="Datu D.V."/>
            <person name="Deng B.C."/>
            <person name="Der L."/>
            <person name="Dickerson K."/>
            <person name="Dozier E."/>
            <person name="Egbunine A.O."/>
            <person name="Farooq M."/>
            <person name="Fonge A.E."/>
            <person name="Ghomsi-Nono M.P."/>
            <person name="Giampietro H."/>
            <person name="Gunnison R.P."/>
            <person name="Han S.H."/>
            <person name="Hennigan A.J."/>
            <person name="Hong A.N."/>
            <person name="Ijomor E.C."/>
            <person name="Jalali A."/>
            <person name="Jamil T.Z."/>
            <person name="Jenkins C.R."/>
            <person name="Joseph M.A."/>
            <person name="Jowanowitch O.J."/>
            <person name="Kang D."/>
            <person name="Khan A."/>
            <person name="Khan Z.K."/>
            <person name="Kiewe T."/>
            <person name="Kjerulf A.B."/>
            <person name="Kolosey V."/>
            <person name="Kurup M."/>
            <person name="Lee V.H."/>
            <person name="Llontop-Maldonado V."/>
            <person name="Long P."/>
            <person name="Lu N."/>
            <person name="Majekodunmi A."/>
            <person name="Malik H.W."/>
            <person name="Marcellino S.C."/>
            <person name="Martinez L.A."/>
            <person name="Meher F.N."/>
            <person name="Michelin M.A."/>
            <person name="Mitchell K.G."/>
            <person name="Mullens W.J."/>
            <person name="Nwakama C."/>
            <person name="Nwosu F.T."/>
            <person name="Oboh E.C."/>
            <person name="Odujinrin O."/>
            <person name="Ogunsan O."/>
            <person name="O'Neill K."/>
            <person name="Oxlaj J.A."/>
            <person name="Patel A.K."/>
            <person name="Patel B.R."/>
            <person name="Pham Q."/>
            <person name="Porter J."/>
            <person name="Portes J."/>
            <person name="Prokopenko A."/>
            <person name="Quraishi M."/>
            <person name="Qureshi M."/>
            <person name="Rivera A."/>
            <person name="Rubalsky V."/>
            <person name="Saikali Y."/>
            <person name="Saqaf K."/>
            <person name="Saroya S.R."/>
            <person name="Seas A."/>
            <person name="Shadrick R.E."/>
            <person name="Sharda N."/>
            <person name="Sigindere M.T."/>
            <person name="Simbi V.G."/>
            <person name="Thuzar C."/>
            <person name="Tran K."/>
            <person name="Tran V.D."/>
            <person name="Trang W."/>
            <person name="Vaishnav N."/>
            <person name="Vuong K."/>
            <person name="Walker C."/>
            <person name="Wallace S.A."/>
            <person name="Warfield J.C."/>
            <person name="Wikina T."/>
            <person name="Wobbeking F.T."/>
            <person name="Worrent L.D."/>
            <person name="Yan T."/>
            <person name="Zehra A."/>
            <person name="Avazpour P."/>
            <person name="Kim F.M."/>
            <person name="Mason K."/>
            <person name="Nguyen D.A."/>
            <person name="Pettit S.M."/>
            <person name="Zhou O.J."/>
            <person name="Brissett D.L."/>
            <person name="Gualtieri C."/>
            <person name="Hufford T.M."/>
            <person name="Ko J.M."/>
            <person name="Novak J.K."/>
            <person name="Smith Z.M."/>
            <person name="Mayer-Bacon C."/>
            <person name="Erill I."/>
            <person name="Caruso S.M."/>
            <person name="Garlena R.A."/>
            <person name="Russell D.A."/>
            <person name="Pope W.H."/>
            <person name="Jacobs-Sera D."/>
            <person name="Hatfull G.F."/>
        </authorList>
    </citation>
    <scope>NUCLEOTIDE SEQUENCE [LARGE SCALE GENOMIC DNA]</scope>
</reference>
<dbReference type="SUPFAM" id="SSF143990">
    <property type="entry name" value="YbiA-like"/>
    <property type="match status" value="1"/>
</dbReference>